<dbReference type="EMBL" id="JAYMYR010000005">
    <property type="protein sequence ID" value="KAK7364487.1"/>
    <property type="molecule type" value="Genomic_DNA"/>
</dbReference>
<name>A0AAN9R9Q6_PHACN</name>
<evidence type="ECO:0000313" key="2">
    <source>
        <dbReference type="Proteomes" id="UP001374584"/>
    </source>
</evidence>
<protein>
    <submittedName>
        <fullName evidence="1">Uncharacterized protein</fullName>
    </submittedName>
</protein>
<organism evidence="1 2">
    <name type="scientific">Phaseolus coccineus</name>
    <name type="common">Scarlet runner bean</name>
    <name type="synonym">Phaseolus multiflorus</name>
    <dbReference type="NCBI Taxonomy" id="3886"/>
    <lineage>
        <taxon>Eukaryota</taxon>
        <taxon>Viridiplantae</taxon>
        <taxon>Streptophyta</taxon>
        <taxon>Embryophyta</taxon>
        <taxon>Tracheophyta</taxon>
        <taxon>Spermatophyta</taxon>
        <taxon>Magnoliopsida</taxon>
        <taxon>eudicotyledons</taxon>
        <taxon>Gunneridae</taxon>
        <taxon>Pentapetalae</taxon>
        <taxon>rosids</taxon>
        <taxon>fabids</taxon>
        <taxon>Fabales</taxon>
        <taxon>Fabaceae</taxon>
        <taxon>Papilionoideae</taxon>
        <taxon>50 kb inversion clade</taxon>
        <taxon>NPAAA clade</taxon>
        <taxon>indigoferoid/millettioid clade</taxon>
        <taxon>Phaseoleae</taxon>
        <taxon>Phaseolus</taxon>
    </lineage>
</organism>
<dbReference type="AlphaFoldDB" id="A0AAN9R9Q6"/>
<proteinExistence type="predicted"/>
<dbReference type="Proteomes" id="UP001374584">
    <property type="component" value="Unassembled WGS sequence"/>
</dbReference>
<comment type="caution">
    <text evidence="1">The sequence shown here is derived from an EMBL/GenBank/DDBJ whole genome shotgun (WGS) entry which is preliminary data.</text>
</comment>
<accession>A0AAN9R9Q6</accession>
<sequence length="123" mass="13689">MDPKSVLRQFVVAACARPDVVRHWSFAIPRLPVQLFPSSYGKLLLPLRGALGGFELPLFTALVQLVLHSSVVPAQPLPLLQVYLVRRRLPSGDVLVWIKLLREDNLASYDYPYEPTGGLSLSP</sequence>
<evidence type="ECO:0000313" key="1">
    <source>
        <dbReference type="EMBL" id="KAK7364487.1"/>
    </source>
</evidence>
<gene>
    <name evidence="1" type="ORF">VNO80_13184</name>
</gene>
<reference evidence="1 2" key="1">
    <citation type="submission" date="2024-01" db="EMBL/GenBank/DDBJ databases">
        <title>The genomes of 5 underutilized Papilionoideae crops provide insights into root nodulation and disease resistanc.</title>
        <authorList>
            <person name="Jiang F."/>
        </authorList>
    </citation>
    <scope>NUCLEOTIDE SEQUENCE [LARGE SCALE GENOMIC DNA]</scope>
    <source>
        <strain evidence="1">JINMINGXINNONG_FW02</strain>
        <tissue evidence="1">Leaves</tissue>
    </source>
</reference>
<keyword evidence="2" id="KW-1185">Reference proteome</keyword>